<feature type="region of interest" description="Disordered" evidence="1">
    <location>
        <begin position="1"/>
        <end position="62"/>
    </location>
</feature>
<sequence length="130" mass="14572">RNESPPTKSFPHTQAGNAGEPGRRRRDAGGRWRARRGCRRGSIRRRRRAGSVGARQPPARPPVGFPRAFLITALDKENKLIISTISGRRGAQLLLPKSALSTIGNFKVFCKQQLAYHIDLFQEVTRDYHG</sequence>
<dbReference type="EnsemblPlants" id="LPERR01G30470.4">
    <property type="protein sequence ID" value="LPERR01G30470.4"/>
    <property type="gene ID" value="LPERR01G30470"/>
</dbReference>
<feature type="compositionally biased region" description="Polar residues" evidence="1">
    <location>
        <begin position="1"/>
        <end position="16"/>
    </location>
</feature>
<evidence type="ECO:0000313" key="3">
    <source>
        <dbReference type="Proteomes" id="UP000032180"/>
    </source>
</evidence>
<reference evidence="2 3" key="1">
    <citation type="submission" date="2012-08" db="EMBL/GenBank/DDBJ databases">
        <title>Oryza genome evolution.</title>
        <authorList>
            <person name="Wing R.A."/>
        </authorList>
    </citation>
    <scope>NUCLEOTIDE SEQUENCE</scope>
</reference>
<reference evidence="2" key="3">
    <citation type="submission" date="2015-04" db="UniProtKB">
        <authorList>
            <consortium name="EnsemblPlants"/>
        </authorList>
    </citation>
    <scope>IDENTIFICATION</scope>
</reference>
<dbReference type="AlphaFoldDB" id="A0A0D9V777"/>
<feature type="compositionally biased region" description="Basic residues" evidence="1">
    <location>
        <begin position="32"/>
        <end position="49"/>
    </location>
</feature>
<evidence type="ECO:0000256" key="1">
    <source>
        <dbReference type="SAM" id="MobiDB-lite"/>
    </source>
</evidence>
<name>A0A0D9V777_9ORYZ</name>
<dbReference type="HOGENOM" id="CLU_1943558_0_0_1"/>
<organism evidence="2 3">
    <name type="scientific">Leersia perrieri</name>
    <dbReference type="NCBI Taxonomy" id="77586"/>
    <lineage>
        <taxon>Eukaryota</taxon>
        <taxon>Viridiplantae</taxon>
        <taxon>Streptophyta</taxon>
        <taxon>Embryophyta</taxon>
        <taxon>Tracheophyta</taxon>
        <taxon>Spermatophyta</taxon>
        <taxon>Magnoliopsida</taxon>
        <taxon>Liliopsida</taxon>
        <taxon>Poales</taxon>
        <taxon>Poaceae</taxon>
        <taxon>BOP clade</taxon>
        <taxon>Oryzoideae</taxon>
        <taxon>Oryzeae</taxon>
        <taxon>Oryzinae</taxon>
        <taxon>Leersia</taxon>
    </lineage>
</organism>
<dbReference type="Proteomes" id="UP000032180">
    <property type="component" value="Chromosome 1"/>
</dbReference>
<protein>
    <submittedName>
        <fullName evidence="2">Uncharacterized protein</fullName>
    </submittedName>
</protein>
<reference evidence="3" key="2">
    <citation type="submission" date="2013-12" db="EMBL/GenBank/DDBJ databases">
        <authorList>
            <person name="Yu Y."/>
            <person name="Lee S."/>
            <person name="de Baynast K."/>
            <person name="Wissotski M."/>
            <person name="Liu L."/>
            <person name="Talag J."/>
            <person name="Goicoechea J."/>
            <person name="Angelova A."/>
            <person name="Jetty R."/>
            <person name="Kudrna D."/>
            <person name="Golser W."/>
            <person name="Rivera L."/>
            <person name="Zhang J."/>
            <person name="Wing R."/>
        </authorList>
    </citation>
    <scope>NUCLEOTIDE SEQUENCE</scope>
</reference>
<evidence type="ECO:0000313" key="2">
    <source>
        <dbReference type="EnsemblPlants" id="LPERR01G30470.4"/>
    </source>
</evidence>
<proteinExistence type="predicted"/>
<dbReference type="Gramene" id="LPERR01G30470.4">
    <property type="protein sequence ID" value="LPERR01G30470.4"/>
    <property type="gene ID" value="LPERR01G30470"/>
</dbReference>
<keyword evidence="3" id="KW-1185">Reference proteome</keyword>
<accession>A0A0D9V777</accession>